<dbReference type="Proteomes" id="UP000054359">
    <property type="component" value="Unassembled WGS sequence"/>
</dbReference>
<gene>
    <name evidence="1" type="ORF">X975_22014</name>
</gene>
<sequence>MTIKENPLITVIVTPIMQRAHDKPFSGDIVFVNTSGSCDQTNTCVTFMFTATKIGAIPLACILHSSQAKETYVNAFSTFKQLMGDQAFGGKGEPDLFMMDD</sequence>
<feature type="non-terminal residue" evidence="1">
    <location>
        <position position="101"/>
    </location>
</feature>
<evidence type="ECO:0000313" key="2">
    <source>
        <dbReference type="Proteomes" id="UP000054359"/>
    </source>
</evidence>
<protein>
    <recommendedName>
        <fullName evidence="3">MULE transposase domain-containing protein</fullName>
    </recommendedName>
</protein>
<evidence type="ECO:0008006" key="3">
    <source>
        <dbReference type="Google" id="ProtNLM"/>
    </source>
</evidence>
<accession>A0A087TVQ0</accession>
<name>A0A087TVQ0_STEMI</name>
<evidence type="ECO:0000313" key="1">
    <source>
        <dbReference type="EMBL" id="KFM69189.1"/>
    </source>
</evidence>
<dbReference type="OrthoDB" id="1902038at2759"/>
<dbReference type="AlphaFoldDB" id="A0A087TVQ0"/>
<proteinExistence type="predicted"/>
<organism evidence="1 2">
    <name type="scientific">Stegodyphus mimosarum</name>
    <name type="common">African social velvet spider</name>
    <dbReference type="NCBI Taxonomy" id="407821"/>
    <lineage>
        <taxon>Eukaryota</taxon>
        <taxon>Metazoa</taxon>
        <taxon>Ecdysozoa</taxon>
        <taxon>Arthropoda</taxon>
        <taxon>Chelicerata</taxon>
        <taxon>Arachnida</taxon>
        <taxon>Araneae</taxon>
        <taxon>Araneomorphae</taxon>
        <taxon>Entelegynae</taxon>
        <taxon>Eresoidea</taxon>
        <taxon>Eresidae</taxon>
        <taxon>Stegodyphus</taxon>
    </lineage>
</organism>
<keyword evidence="2" id="KW-1185">Reference proteome</keyword>
<reference evidence="1 2" key="1">
    <citation type="submission" date="2013-11" db="EMBL/GenBank/DDBJ databases">
        <title>Genome sequencing of Stegodyphus mimosarum.</title>
        <authorList>
            <person name="Bechsgaard J."/>
        </authorList>
    </citation>
    <scope>NUCLEOTIDE SEQUENCE [LARGE SCALE GENOMIC DNA]</scope>
</reference>
<dbReference type="PANTHER" id="PTHR35385:SF2">
    <property type="entry name" value="PROTEIN B, PUTATIVE-RELATED"/>
    <property type="match status" value="1"/>
</dbReference>
<dbReference type="PANTHER" id="PTHR35385">
    <property type="entry name" value="PROTEIN B, PUTATIVE-RELATED-RELATED"/>
    <property type="match status" value="1"/>
</dbReference>
<dbReference type="EMBL" id="KK116961">
    <property type="protein sequence ID" value="KFM69189.1"/>
    <property type="molecule type" value="Genomic_DNA"/>
</dbReference>